<keyword evidence="3" id="KW-0677">Repeat</keyword>
<feature type="disulfide bond" evidence="5">
    <location>
        <begin position="31"/>
        <end position="74"/>
    </location>
</feature>
<dbReference type="Pfam" id="PF00084">
    <property type="entry name" value="Sushi"/>
    <property type="match status" value="2"/>
</dbReference>
<feature type="domain" description="Sushi" evidence="7">
    <location>
        <begin position="29"/>
        <end position="89"/>
    </location>
</feature>
<dbReference type="Gene3D" id="2.10.70.10">
    <property type="entry name" value="Complement Module, domain 1"/>
    <property type="match status" value="2"/>
</dbReference>
<dbReference type="OMA" id="HEMILAD"/>
<evidence type="ECO:0000256" key="5">
    <source>
        <dbReference type="PROSITE-ProRule" id="PRU00302"/>
    </source>
</evidence>
<accession>A0A672V5D1</accession>
<proteinExistence type="predicted"/>
<feature type="signal peptide" evidence="6">
    <location>
        <begin position="1"/>
        <end position="15"/>
    </location>
</feature>
<keyword evidence="9" id="KW-1185">Reference proteome</keyword>
<dbReference type="Ensembl" id="ENSSHBT00005026860.1">
    <property type="protein sequence ID" value="ENSSHBP00005022570.1"/>
    <property type="gene ID" value="ENSSHBG00005019002.1"/>
</dbReference>
<keyword evidence="1 5" id="KW-0768">Sushi</keyword>
<sequence length="186" mass="20540">CAGGLSLLFPRHCLSHTLSWAFCLPVAVQPCRKPPEIPNGNHSGRGKAFFTMGMSVIYTCDPGYYLVGNNIVFCKASGNWSQPSPRCEAAVCVNPHIRNGRRVDGQGLLSAPGQAVTFQCHDGYSLQGNDKVICQEDGSWHPPLPICDRLYHDQGLSNKPEIPGKSCHRERYKVSLPFFLLFIHSQ</sequence>
<feature type="chain" id="PRO_5025556709" description="Sushi domain-containing protein" evidence="6">
    <location>
        <begin position="16"/>
        <end position="186"/>
    </location>
</feature>
<keyword evidence="2 6" id="KW-0732">Signal</keyword>
<dbReference type="SUPFAM" id="SSF57535">
    <property type="entry name" value="Complement control module/SCR domain"/>
    <property type="match status" value="2"/>
</dbReference>
<evidence type="ECO:0000256" key="2">
    <source>
        <dbReference type="ARBA" id="ARBA00022729"/>
    </source>
</evidence>
<dbReference type="InParanoid" id="A0A672V5D1"/>
<evidence type="ECO:0000313" key="9">
    <source>
        <dbReference type="Proteomes" id="UP000472266"/>
    </source>
</evidence>
<evidence type="ECO:0000259" key="7">
    <source>
        <dbReference type="PROSITE" id="PS50923"/>
    </source>
</evidence>
<dbReference type="InterPro" id="IPR035976">
    <property type="entry name" value="Sushi/SCR/CCP_sf"/>
</dbReference>
<dbReference type="PANTHER" id="PTHR45656">
    <property type="entry name" value="PROTEIN CBR-CLEC-78"/>
    <property type="match status" value="1"/>
</dbReference>
<evidence type="ECO:0000256" key="6">
    <source>
        <dbReference type="SAM" id="SignalP"/>
    </source>
</evidence>
<evidence type="ECO:0000313" key="8">
    <source>
        <dbReference type="Ensembl" id="ENSSHBP00005022570.1"/>
    </source>
</evidence>
<organism evidence="8 9">
    <name type="scientific">Strigops habroptila</name>
    <name type="common">Kakapo</name>
    <dbReference type="NCBI Taxonomy" id="2489341"/>
    <lineage>
        <taxon>Eukaryota</taxon>
        <taxon>Metazoa</taxon>
        <taxon>Chordata</taxon>
        <taxon>Craniata</taxon>
        <taxon>Vertebrata</taxon>
        <taxon>Euteleostomi</taxon>
        <taxon>Archelosauria</taxon>
        <taxon>Archosauria</taxon>
        <taxon>Dinosauria</taxon>
        <taxon>Saurischia</taxon>
        <taxon>Theropoda</taxon>
        <taxon>Coelurosauria</taxon>
        <taxon>Aves</taxon>
        <taxon>Neognathae</taxon>
        <taxon>Neoaves</taxon>
        <taxon>Telluraves</taxon>
        <taxon>Australaves</taxon>
        <taxon>Psittaciformes</taxon>
        <taxon>Psittacidae</taxon>
        <taxon>Strigops</taxon>
    </lineage>
</organism>
<dbReference type="InterPro" id="IPR051277">
    <property type="entry name" value="SEZ6_CSMD_C4BPB_Regulators"/>
</dbReference>
<reference evidence="8" key="2">
    <citation type="submission" date="2025-09" db="UniProtKB">
        <authorList>
            <consortium name="Ensembl"/>
        </authorList>
    </citation>
    <scope>IDENTIFICATION</scope>
</reference>
<name>A0A672V5D1_STRHB</name>
<feature type="disulfide bond" evidence="5">
    <location>
        <begin position="120"/>
        <end position="147"/>
    </location>
</feature>
<dbReference type="PANTHER" id="PTHR45656:SF4">
    <property type="entry name" value="PROTEIN CBR-CLEC-78"/>
    <property type="match status" value="1"/>
</dbReference>
<dbReference type="AlphaFoldDB" id="A0A672V5D1"/>
<keyword evidence="4 5" id="KW-1015">Disulfide bond</keyword>
<reference evidence="8" key="1">
    <citation type="submission" date="2025-08" db="UniProtKB">
        <authorList>
            <consortium name="Ensembl"/>
        </authorList>
    </citation>
    <scope>IDENTIFICATION</scope>
</reference>
<evidence type="ECO:0000256" key="1">
    <source>
        <dbReference type="ARBA" id="ARBA00022659"/>
    </source>
</evidence>
<evidence type="ECO:0000256" key="4">
    <source>
        <dbReference type="ARBA" id="ARBA00023157"/>
    </source>
</evidence>
<dbReference type="FunFam" id="2.10.70.10:FF:000014">
    <property type="entry name" value="Membrane cofactor protein"/>
    <property type="match status" value="2"/>
</dbReference>
<feature type="domain" description="Sushi" evidence="7">
    <location>
        <begin position="90"/>
        <end position="149"/>
    </location>
</feature>
<dbReference type="Proteomes" id="UP000472266">
    <property type="component" value="Unplaced"/>
</dbReference>
<dbReference type="CDD" id="cd00033">
    <property type="entry name" value="CCP"/>
    <property type="match status" value="2"/>
</dbReference>
<protein>
    <recommendedName>
        <fullName evidence="7">Sushi domain-containing protein</fullName>
    </recommendedName>
</protein>
<dbReference type="PROSITE" id="PS50923">
    <property type="entry name" value="SUSHI"/>
    <property type="match status" value="2"/>
</dbReference>
<dbReference type="SMART" id="SM00032">
    <property type="entry name" value="CCP"/>
    <property type="match status" value="2"/>
</dbReference>
<comment type="caution">
    <text evidence="5">Lacks conserved residue(s) required for the propagation of feature annotation.</text>
</comment>
<evidence type="ECO:0000256" key="3">
    <source>
        <dbReference type="ARBA" id="ARBA00022737"/>
    </source>
</evidence>
<feature type="disulfide bond" evidence="5">
    <location>
        <begin position="60"/>
        <end position="87"/>
    </location>
</feature>
<dbReference type="InterPro" id="IPR000436">
    <property type="entry name" value="Sushi_SCR_CCP_dom"/>
</dbReference>
<dbReference type="GeneTree" id="ENSGT00940000164219"/>